<dbReference type="AlphaFoldDB" id="A0A151AR18"/>
<sequence>MLNREVIKQILDLLETMEEGVDYVKVKLGELNIEGTVIILTDLITAFIEIEKNILSMMIELPENKIKEKTEQLRTAFDTMVKEYETSKGQRAYEIIQFTLEPSFKQWKDELENILKPYILS</sequence>
<proteinExistence type="predicted"/>
<comment type="caution">
    <text evidence="2">The sequence shown here is derived from an EMBL/GenBank/DDBJ whole genome shotgun (WGS) entry which is preliminary data.</text>
</comment>
<accession>A0A151AR18</accession>
<organism evidence="2 3">
    <name type="scientific">Clostridium colicanis DSM 13634</name>
    <dbReference type="NCBI Taxonomy" id="1121305"/>
    <lineage>
        <taxon>Bacteria</taxon>
        <taxon>Bacillati</taxon>
        <taxon>Bacillota</taxon>
        <taxon>Clostridia</taxon>
        <taxon>Eubacteriales</taxon>
        <taxon>Clostridiaceae</taxon>
        <taxon>Clostridium</taxon>
    </lineage>
</organism>
<dbReference type="EMBL" id="LTBB01000001">
    <property type="protein sequence ID" value="KYH30066.1"/>
    <property type="molecule type" value="Genomic_DNA"/>
</dbReference>
<dbReference type="Proteomes" id="UP000075374">
    <property type="component" value="Unassembled WGS sequence"/>
</dbReference>
<dbReference type="STRING" id="1121305.CLCOL_00040"/>
<evidence type="ECO:0000313" key="2">
    <source>
        <dbReference type="EMBL" id="KYH30066.1"/>
    </source>
</evidence>
<dbReference type="PATRIC" id="fig|1121305.3.peg.4"/>
<dbReference type="InterPro" id="IPR058355">
    <property type="entry name" value="DUF8042"/>
</dbReference>
<evidence type="ECO:0000259" key="1">
    <source>
        <dbReference type="Pfam" id="PF26154"/>
    </source>
</evidence>
<gene>
    <name evidence="2" type="ORF">CLCOL_00040</name>
</gene>
<keyword evidence="3" id="KW-1185">Reference proteome</keyword>
<evidence type="ECO:0000313" key="3">
    <source>
        <dbReference type="Proteomes" id="UP000075374"/>
    </source>
</evidence>
<name>A0A151AR18_9CLOT</name>
<reference evidence="2 3" key="1">
    <citation type="submission" date="2016-02" db="EMBL/GenBank/DDBJ databases">
        <title>Genome sequence of Clostridium colicanis DSM 13634.</title>
        <authorList>
            <person name="Poehlein A."/>
            <person name="Daniel R."/>
        </authorList>
    </citation>
    <scope>NUCLEOTIDE SEQUENCE [LARGE SCALE GENOMIC DNA]</scope>
    <source>
        <strain evidence="2 3">DSM 13634</strain>
    </source>
</reference>
<dbReference type="RefSeq" id="WP_061856966.1">
    <property type="nucleotide sequence ID" value="NZ_LTBB01000001.1"/>
</dbReference>
<feature type="domain" description="DUF8042" evidence="1">
    <location>
        <begin position="3"/>
        <end position="117"/>
    </location>
</feature>
<protein>
    <recommendedName>
        <fullName evidence="1">DUF8042 domain-containing protein</fullName>
    </recommendedName>
</protein>
<dbReference type="Pfam" id="PF26154">
    <property type="entry name" value="DUF8042"/>
    <property type="match status" value="1"/>
</dbReference>